<protein>
    <submittedName>
        <fullName evidence="1">Uncharacterized protein</fullName>
    </submittedName>
</protein>
<dbReference type="AlphaFoldDB" id="A0AAQ3RKH8"/>
<proteinExistence type="predicted"/>
<gene>
    <name evidence="1" type="ORF">V8G54_034198</name>
</gene>
<dbReference type="EMBL" id="CP144691">
    <property type="protein sequence ID" value="WVY95110.1"/>
    <property type="molecule type" value="Genomic_DNA"/>
</dbReference>
<reference evidence="1 2" key="1">
    <citation type="journal article" date="2023" name="Life. Sci Alliance">
        <title>Evolutionary insights into 3D genome organization and epigenetic landscape of Vigna mungo.</title>
        <authorList>
            <person name="Junaid A."/>
            <person name="Singh B."/>
            <person name="Bhatia S."/>
        </authorList>
    </citation>
    <scope>NUCLEOTIDE SEQUENCE [LARGE SCALE GENOMIC DNA]</scope>
    <source>
        <strain evidence="1">Urdbean</strain>
    </source>
</reference>
<evidence type="ECO:0000313" key="2">
    <source>
        <dbReference type="Proteomes" id="UP001374535"/>
    </source>
</evidence>
<accession>A0AAQ3RKH8</accession>
<evidence type="ECO:0000313" key="1">
    <source>
        <dbReference type="EMBL" id="WVY95110.1"/>
    </source>
</evidence>
<dbReference type="Proteomes" id="UP001374535">
    <property type="component" value="Chromosome 10"/>
</dbReference>
<name>A0AAQ3RKH8_VIGMU</name>
<keyword evidence="2" id="KW-1185">Reference proteome</keyword>
<sequence length="121" mass="13833">MFCFTCITVASFASSRFSRVTCGLPKSFKPRCRHKSNTSNVLPQVQESTEAVEIKSSASHPPVLFRLYVNVCHQTPCKHQYTEKSDFSLYDGSHIKWSFIASYNGMNGISYFTRITHRIKK</sequence>
<organism evidence="1 2">
    <name type="scientific">Vigna mungo</name>
    <name type="common">Black gram</name>
    <name type="synonym">Phaseolus mungo</name>
    <dbReference type="NCBI Taxonomy" id="3915"/>
    <lineage>
        <taxon>Eukaryota</taxon>
        <taxon>Viridiplantae</taxon>
        <taxon>Streptophyta</taxon>
        <taxon>Embryophyta</taxon>
        <taxon>Tracheophyta</taxon>
        <taxon>Spermatophyta</taxon>
        <taxon>Magnoliopsida</taxon>
        <taxon>eudicotyledons</taxon>
        <taxon>Gunneridae</taxon>
        <taxon>Pentapetalae</taxon>
        <taxon>rosids</taxon>
        <taxon>fabids</taxon>
        <taxon>Fabales</taxon>
        <taxon>Fabaceae</taxon>
        <taxon>Papilionoideae</taxon>
        <taxon>50 kb inversion clade</taxon>
        <taxon>NPAAA clade</taxon>
        <taxon>indigoferoid/millettioid clade</taxon>
        <taxon>Phaseoleae</taxon>
        <taxon>Vigna</taxon>
    </lineage>
</organism>